<dbReference type="GO" id="GO:0006313">
    <property type="term" value="P:DNA transposition"/>
    <property type="evidence" value="ECO:0007669"/>
    <property type="project" value="InterPro"/>
</dbReference>
<sequence length="123" mass="13878">MLVRVGRLIVDEVVEFCAGLDVHRDTVVATVRFPQGRRRGSETKTFGTDTAELVALGDWLVSHQVSRVGLESTGVYWKPVFYLLEDRVDQLWLLNAQHLKSVRGTRLVVQSLCDFRLVGRGPL</sequence>
<keyword evidence="3" id="KW-1185">Reference proteome</keyword>
<evidence type="ECO:0000313" key="2">
    <source>
        <dbReference type="EMBL" id="QIV79843.1"/>
    </source>
</evidence>
<proteinExistence type="predicted"/>
<dbReference type="EMBL" id="CP038798">
    <property type="protein sequence ID" value="QIV79843.1"/>
    <property type="molecule type" value="Genomic_DNA"/>
</dbReference>
<dbReference type="Proteomes" id="UP000501849">
    <property type="component" value="Plasmid unnamed2"/>
</dbReference>
<dbReference type="AlphaFoldDB" id="A0A6H0RXA8"/>
<dbReference type="KEGG" id="mfre:EXE63_02125"/>
<protein>
    <recommendedName>
        <fullName evidence="1">Transposase IS110-like N-terminal domain-containing protein</fullName>
    </recommendedName>
</protein>
<gene>
    <name evidence="2" type="ORF">EXE63_02125</name>
</gene>
<dbReference type="GO" id="GO:0003677">
    <property type="term" value="F:DNA binding"/>
    <property type="evidence" value="ECO:0007669"/>
    <property type="project" value="InterPro"/>
</dbReference>
<reference evidence="2 3" key="1">
    <citation type="submission" date="2019-04" db="EMBL/GenBank/DDBJ databases">
        <title>Draft, Whole-Genome Sequence of the Anthracene-degrading Mycobacterium frederiksbergense LB501T, Isolated from a Polycyclic Aromatic Hydrocarbon (PAH)-Contaminated Soil.</title>
        <authorList>
            <person name="Augelletti F."/>
        </authorList>
    </citation>
    <scope>NUCLEOTIDE SEQUENCE [LARGE SCALE GENOMIC DNA]</scope>
    <source>
        <strain evidence="2 3">LB 501T</strain>
        <plasmid evidence="2 3">unnamed2</plasmid>
    </source>
</reference>
<dbReference type="GO" id="GO:0004803">
    <property type="term" value="F:transposase activity"/>
    <property type="evidence" value="ECO:0007669"/>
    <property type="project" value="InterPro"/>
</dbReference>
<keyword evidence="2" id="KW-0614">Plasmid</keyword>
<geneLocation type="plasmid" evidence="2 3">
    <name>unnamed2</name>
</geneLocation>
<evidence type="ECO:0000259" key="1">
    <source>
        <dbReference type="Pfam" id="PF01548"/>
    </source>
</evidence>
<accession>A0A6H0RXA8</accession>
<dbReference type="InterPro" id="IPR002525">
    <property type="entry name" value="Transp_IS110-like_N"/>
</dbReference>
<evidence type="ECO:0000313" key="3">
    <source>
        <dbReference type="Proteomes" id="UP000501849"/>
    </source>
</evidence>
<dbReference type="Pfam" id="PF01548">
    <property type="entry name" value="DEDD_Tnp_IS110"/>
    <property type="match status" value="1"/>
</dbReference>
<feature type="domain" description="Transposase IS110-like N-terminal" evidence="1">
    <location>
        <begin position="18"/>
        <end position="105"/>
    </location>
</feature>
<organism evidence="2 3">
    <name type="scientific">Mycolicibacterium frederiksbergense</name>
    <dbReference type="NCBI Taxonomy" id="117567"/>
    <lineage>
        <taxon>Bacteria</taxon>
        <taxon>Bacillati</taxon>
        <taxon>Actinomycetota</taxon>
        <taxon>Actinomycetes</taxon>
        <taxon>Mycobacteriales</taxon>
        <taxon>Mycobacteriaceae</taxon>
        <taxon>Mycolicibacterium</taxon>
    </lineage>
</organism>
<name>A0A6H0RXA8_9MYCO</name>